<keyword evidence="3" id="KW-1003">Cell membrane</keyword>
<protein>
    <recommendedName>
        <fullName evidence="9">TRAP transporter small permease protein</fullName>
    </recommendedName>
</protein>
<evidence type="ECO:0000313" key="11">
    <source>
        <dbReference type="EMBL" id="RCL40646.1"/>
    </source>
</evidence>
<comment type="similarity">
    <text evidence="8 9">Belongs to the TRAP transporter small permease family.</text>
</comment>
<evidence type="ECO:0000256" key="7">
    <source>
        <dbReference type="ARBA" id="ARBA00023136"/>
    </source>
</evidence>
<feature type="domain" description="Tripartite ATP-independent periplasmic transporters DctQ component" evidence="10">
    <location>
        <begin position="17"/>
        <end position="149"/>
    </location>
</feature>
<dbReference type="EMBL" id="QOPE01000023">
    <property type="protein sequence ID" value="RCL40646.1"/>
    <property type="molecule type" value="Genomic_DNA"/>
</dbReference>
<feature type="transmembrane region" description="Helical" evidence="9">
    <location>
        <begin position="80"/>
        <end position="101"/>
    </location>
</feature>
<dbReference type="AlphaFoldDB" id="A0A368BV99"/>
<comment type="subunit">
    <text evidence="9">The complex comprises the extracytoplasmic solute receptor protein and the two transmembrane proteins.</text>
</comment>
<evidence type="ECO:0000256" key="6">
    <source>
        <dbReference type="ARBA" id="ARBA00022989"/>
    </source>
</evidence>
<keyword evidence="7 9" id="KW-0472">Membrane</keyword>
<feature type="transmembrane region" description="Helical" evidence="9">
    <location>
        <begin position="42"/>
        <end position="59"/>
    </location>
</feature>
<sequence length="150" mass="17174">MNKLLGKLFALLIPLLLMLMITVVVSRYFFGVGRTDLQELALYIHGLIFLGCAGWAYLEDEHVRVDIIYRNASNNYKRKIDTLGIIFFLIPLVILIGYFSINFVSNSWMVQEASTEPGGLPFVYLQKTTILLLPIVLFFAAIEKLIKLWK</sequence>
<dbReference type="GO" id="GO:0022857">
    <property type="term" value="F:transmembrane transporter activity"/>
    <property type="evidence" value="ECO:0007669"/>
    <property type="project" value="UniProtKB-UniRule"/>
</dbReference>
<evidence type="ECO:0000256" key="9">
    <source>
        <dbReference type="RuleBase" id="RU369079"/>
    </source>
</evidence>
<comment type="function">
    <text evidence="9">Part of the tripartite ATP-independent periplasmic (TRAP) transport system.</text>
</comment>
<comment type="subcellular location">
    <subcellularLocation>
        <location evidence="1 9">Cell inner membrane</location>
        <topology evidence="1 9">Multi-pass membrane protein</topology>
    </subcellularLocation>
</comment>
<dbReference type="InterPro" id="IPR055348">
    <property type="entry name" value="DctQ"/>
</dbReference>
<evidence type="ECO:0000256" key="3">
    <source>
        <dbReference type="ARBA" id="ARBA00022475"/>
    </source>
</evidence>
<gene>
    <name evidence="11" type="ORF">DBW96_03300</name>
</gene>
<dbReference type="PANTHER" id="PTHR35011:SF4">
    <property type="entry name" value="SLL1102 PROTEIN"/>
    <property type="match status" value="1"/>
</dbReference>
<evidence type="ECO:0000256" key="2">
    <source>
        <dbReference type="ARBA" id="ARBA00022448"/>
    </source>
</evidence>
<evidence type="ECO:0000256" key="4">
    <source>
        <dbReference type="ARBA" id="ARBA00022519"/>
    </source>
</evidence>
<evidence type="ECO:0000256" key="5">
    <source>
        <dbReference type="ARBA" id="ARBA00022692"/>
    </source>
</evidence>
<dbReference type="PANTHER" id="PTHR35011">
    <property type="entry name" value="2,3-DIKETO-L-GULONATE TRAP TRANSPORTER SMALL PERMEASE PROTEIN YIAM"/>
    <property type="match status" value="1"/>
</dbReference>
<comment type="caution">
    <text evidence="9">Lacks conserved residue(s) required for the propagation of feature annotation.</text>
</comment>
<dbReference type="InterPro" id="IPR007387">
    <property type="entry name" value="TRAP_DctQ"/>
</dbReference>
<dbReference type="Proteomes" id="UP000253307">
    <property type="component" value="Unassembled WGS sequence"/>
</dbReference>
<evidence type="ECO:0000313" key="12">
    <source>
        <dbReference type="Proteomes" id="UP000253307"/>
    </source>
</evidence>
<comment type="caution">
    <text evidence="11">The sequence shown here is derived from an EMBL/GenBank/DDBJ whole genome shotgun (WGS) entry which is preliminary data.</text>
</comment>
<keyword evidence="5 9" id="KW-0812">Transmembrane</keyword>
<dbReference type="Pfam" id="PF04290">
    <property type="entry name" value="DctQ"/>
    <property type="match status" value="1"/>
</dbReference>
<keyword evidence="6 9" id="KW-1133">Transmembrane helix</keyword>
<evidence type="ECO:0000259" key="10">
    <source>
        <dbReference type="Pfam" id="PF04290"/>
    </source>
</evidence>
<keyword evidence="4 9" id="KW-0997">Cell inner membrane</keyword>
<feature type="transmembrane region" description="Helical" evidence="9">
    <location>
        <begin position="121"/>
        <end position="142"/>
    </location>
</feature>
<organism evidence="11 12">
    <name type="scientific">SAR86 cluster bacterium</name>
    <dbReference type="NCBI Taxonomy" id="2030880"/>
    <lineage>
        <taxon>Bacteria</taxon>
        <taxon>Pseudomonadati</taxon>
        <taxon>Pseudomonadota</taxon>
        <taxon>Gammaproteobacteria</taxon>
        <taxon>SAR86 cluster</taxon>
    </lineage>
</organism>
<keyword evidence="2 9" id="KW-0813">Transport</keyword>
<evidence type="ECO:0000256" key="1">
    <source>
        <dbReference type="ARBA" id="ARBA00004429"/>
    </source>
</evidence>
<accession>A0A368BV99</accession>
<evidence type="ECO:0000256" key="8">
    <source>
        <dbReference type="ARBA" id="ARBA00038436"/>
    </source>
</evidence>
<dbReference type="GO" id="GO:0005886">
    <property type="term" value="C:plasma membrane"/>
    <property type="evidence" value="ECO:0007669"/>
    <property type="project" value="UniProtKB-SubCell"/>
</dbReference>
<reference evidence="11 12" key="1">
    <citation type="journal article" date="2018" name="Microbiome">
        <title>Fine metagenomic profile of the Mediterranean stratified and mixed water columns revealed by assembly and recruitment.</title>
        <authorList>
            <person name="Haro-Moreno J.M."/>
            <person name="Lopez-Perez M."/>
            <person name="De La Torre J.R."/>
            <person name="Picazo A."/>
            <person name="Camacho A."/>
            <person name="Rodriguez-Valera F."/>
        </authorList>
    </citation>
    <scope>NUCLEOTIDE SEQUENCE [LARGE SCALE GENOMIC DNA]</scope>
    <source>
        <strain evidence="11">MED-G82</strain>
    </source>
</reference>
<proteinExistence type="inferred from homology"/>
<name>A0A368BV99_9GAMM</name>